<dbReference type="PANTHER" id="PTHR12526">
    <property type="entry name" value="GLYCOSYLTRANSFERASE"/>
    <property type="match status" value="1"/>
</dbReference>
<reference evidence="2" key="1">
    <citation type="submission" date="2012-09" db="EMBL/GenBank/DDBJ databases">
        <title>Genome Sequence of alkane-degrading Bacterium Alcanivorax balearicus MACL04.</title>
        <authorList>
            <person name="Lai Q."/>
            <person name="Shao Z."/>
        </authorList>
    </citation>
    <scope>NUCLEOTIDE SEQUENCE</scope>
    <source>
        <strain evidence="2">MACL04</strain>
    </source>
</reference>
<dbReference type="PANTHER" id="PTHR12526:SF622">
    <property type="entry name" value="GLYCOSYLTRANSFERASE (GROUP I)"/>
    <property type="match status" value="1"/>
</dbReference>
<dbReference type="GO" id="GO:0016740">
    <property type="term" value="F:transferase activity"/>
    <property type="evidence" value="ECO:0007669"/>
    <property type="project" value="UniProtKB-KW"/>
</dbReference>
<sequence>MIGYVGALSSYYCIDNLIGAARVLKDHQDVHFRIVGGGEDLGKLKNLAFQYGLENISFTGKVSKDKVVEELERFDACYVGLKEVKANLYGISCNKIFEYMYAAKPIVASYITNYDPVQMAGCGVTIRSGTPEQLGEAILNLKENPELARDMGKKGREFFDQNHDFKLIAGRYNELLSSLISRRNNA</sequence>
<dbReference type="InterPro" id="IPR001296">
    <property type="entry name" value="Glyco_trans_1"/>
</dbReference>
<dbReference type="SUPFAM" id="SSF53756">
    <property type="entry name" value="UDP-Glycosyltransferase/glycogen phosphorylase"/>
    <property type="match status" value="1"/>
</dbReference>
<evidence type="ECO:0000313" key="3">
    <source>
        <dbReference type="Proteomes" id="UP001064106"/>
    </source>
</evidence>
<gene>
    <name evidence="2" type="ORF">MA04_02790</name>
</gene>
<protein>
    <submittedName>
        <fullName evidence="2">Glycosyl transferase, group 1</fullName>
    </submittedName>
</protein>
<accession>A0ABT2R127</accession>
<evidence type="ECO:0000259" key="1">
    <source>
        <dbReference type="Pfam" id="PF00534"/>
    </source>
</evidence>
<feature type="domain" description="Glycosyl transferase family 1" evidence="1">
    <location>
        <begin position="2"/>
        <end position="157"/>
    </location>
</feature>
<keyword evidence="3" id="KW-1185">Reference proteome</keyword>
<keyword evidence="2" id="KW-0808">Transferase</keyword>
<dbReference type="EMBL" id="ARXS01000016">
    <property type="protein sequence ID" value="MCU5783490.1"/>
    <property type="molecule type" value="Genomic_DNA"/>
</dbReference>
<dbReference type="Gene3D" id="3.40.50.2000">
    <property type="entry name" value="Glycogen Phosphorylase B"/>
    <property type="match status" value="1"/>
</dbReference>
<dbReference type="Proteomes" id="UP001064106">
    <property type="component" value="Unassembled WGS sequence"/>
</dbReference>
<proteinExistence type="predicted"/>
<organism evidence="2 3">
    <name type="scientific">Alloalcanivorax balearicus MACL04</name>
    <dbReference type="NCBI Taxonomy" id="1177182"/>
    <lineage>
        <taxon>Bacteria</taxon>
        <taxon>Pseudomonadati</taxon>
        <taxon>Pseudomonadota</taxon>
        <taxon>Gammaproteobacteria</taxon>
        <taxon>Oceanospirillales</taxon>
        <taxon>Alcanivoracaceae</taxon>
        <taxon>Alloalcanivorax</taxon>
    </lineage>
</organism>
<comment type="caution">
    <text evidence="2">The sequence shown here is derived from an EMBL/GenBank/DDBJ whole genome shotgun (WGS) entry which is preliminary data.</text>
</comment>
<name>A0ABT2R127_9GAMM</name>
<dbReference type="Pfam" id="PF00534">
    <property type="entry name" value="Glycos_transf_1"/>
    <property type="match status" value="1"/>
</dbReference>
<evidence type="ECO:0000313" key="2">
    <source>
        <dbReference type="EMBL" id="MCU5783490.1"/>
    </source>
</evidence>